<dbReference type="InterPro" id="IPR033880">
    <property type="entry name" value="SPFH_YdjI"/>
</dbReference>
<feature type="domain" description="SPFH" evidence="1">
    <location>
        <begin position="26"/>
        <end position="236"/>
    </location>
</feature>
<protein>
    <submittedName>
        <fullName evidence="3">Putative virion core protein (Lumpy skin disease virus)</fullName>
    </submittedName>
</protein>
<dbReference type="OrthoDB" id="9764015at2"/>
<evidence type="ECO:0000259" key="2">
    <source>
        <dbReference type="Pfam" id="PF14237"/>
    </source>
</evidence>
<evidence type="ECO:0000313" key="3">
    <source>
        <dbReference type="EMBL" id="KIQ69682.1"/>
    </source>
</evidence>
<dbReference type="PANTHER" id="PTHR37826">
    <property type="entry name" value="FLOTILLIN BAND_7_5 DOMAIN PROTEIN"/>
    <property type="match status" value="1"/>
</dbReference>
<dbReference type="eggNOG" id="COG4260">
    <property type="taxonomic scope" value="Bacteria"/>
</dbReference>
<organism evidence="3 4">
    <name type="scientific">Wenxinia marina DSM 24838</name>
    <dbReference type="NCBI Taxonomy" id="1123501"/>
    <lineage>
        <taxon>Bacteria</taxon>
        <taxon>Pseudomonadati</taxon>
        <taxon>Pseudomonadota</taxon>
        <taxon>Alphaproteobacteria</taxon>
        <taxon>Rhodobacterales</taxon>
        <taxon>Roseobacteraceae</taxon>
        <taxon>Wenxinia</taxon>
    </lineage>
</organism>
<dbReference type="RefSeq" id="WP_018304896.1">
    <property type="nucleotide sequence ID" value="NZ_KB902316.1"/>
</dbReference>
<evidence type="ECO:0000313" key="4">
    <source>
        <dbReference type="Proteomes" id="UP000035100"/>
    </source>
</evidence>
<dbReference type="AlphaFoldDB" id="A0A0D0QBN5"/>
<gene>
    <name evidence="3" type="ORF">Wenmar_02046</name>
</gene>
<reference evidence="3 4" key="1">
    <citation type="submission" date="2013-01" db="EMBL/GenBank/DDBJ databases">
        <authorList>
            <person name="Fiebig A."/>
            <person name="Goeker M."/>
            <person name="Klenk H.-P.P."/>
        </authorList>
    </citation>
    <scope>NUCLEOTIDE SEQUENCE [LARGE SCALE GENOMIC DNA]</scope>
    <source>
        <strain evidence="3 4">DSM 24838</strain>
    </source>
</reference>
<comment type="caution">
    <text evidence="3">The sequence shown here is derived from an EMBL/GenBank/DDBJ whole genome shotgun (WGS) entry which is preliminary data.</text>
</comment>
<name>A0A0D0QBN5_9RHOB</name>
<dbReference type="PATRIC" id="fig|1123501.6.peg.2142"/>
<dbReference type="SUPFAM" id="SSF117892">
    <property type="entry name" value="Band 7/SPFH domain"/>
    <property type="match status" value="1"/>
</dbReference>
<dbReference type="InterPro" id="IPR025640">
    <property type="entry name" value="GYF_2"/>
</dbReference>
<dbReference type="InterPro" id="IPR036013">
    <property type="entry name" value="Band_7/SPFH_dom_sf"/>
</dbReference>
<evidence type="ECO:0000259" key="1">
    <source>
        <dbReference type="Pfam" id="PF13421"/>
    </source>
</evidence>
<accession>A0A0D0QBN5</accession>
<dbReference type="Proteomes" id="UP000035100">
    <property type="component" value="Unassembled WGS sequence"/>
</dbReference>
<dbReference type="Pfam" id="PF14237">
    <property type="entry name" value="GYF_2"/>
    <property type="match status" value="1"/>
</dbReference>
<feature type="domain" description="GYF" evidence="2">
    <location>
        <begin position="313"/>
        <end position="362"/>
    </location>
</feature>
<dbReference type="PANTHER" id="PTHR37826:SF2">
    <property type="entry name" value="ZINC-RIBBON DOMAIN-CONTAINING PROTEIN"/>
    <property type="match status" value="1"/>
</dbReference>
<keyword evidence="4" id="KW-1185">Reference proteome</keyword>
<dbReference type="CDD" id="cd03408">
    <property type="entry name" value="SPFH_like_u1"/>
    <property type="match status" value="1"/>
</dbReference>
<dbReference type="STRING" id="1123501.Wenmar_02046"/>
<dbReference type="EMBL" id="AONG01000009">
    <property type="protein sequence ID" value="KIQ69682.1"/>
    <property type="molecule type" value="Genomic_DNA"/>
</dbReference>
<proteinExistence type="predicted"/>
<dbReference type="Pfam" id="PF13421">
    <property type="entry name" value="Band_7_1"/>
    <property type="match status" value="1"/>
</dbReference>
<sequence>MGILDFLSGQFIDVIEWTDDTRDTMVWRFERYGHEIKYGAKLTVREGQAAVFVHEGQLADVFNPGLYMLETNNMPIMTNLQHWDHGFRSPFKSEIYFVNTTRFNGQKWGTKNPIMCRDPEFGPVRLRAFGTYSMRVAEPGRFMQEIVGTDGEFTADEINFQIRNVVVQEVSRALAGSGIAVLDMAANTADLGRVITQAIQPIIANYGLSIPEFYIENISLPQEVEAVLDKRTSMGIVGDLHKYAQFNAAEAMGKAAENPGAAGGGMGAGLGAGLGMAMGNMMMGGQAGPWGQAPAQAAPQPAAPPPPPVEHVWHIAENGATHGPYSKARLGRMVAEGGLTRQTLVWTQGQDGWKPAGDVAELAQLFTVMPPPPPPPPPAPPG</sequence>